<dbReference type="Proteomes" id="UP000694680">
    <property type="component" value="Chromosome 12"/>
</dbReference>
<evidence type="ECO:0000256" key="13">
    <source>
        <dbReference type="ARBA" id="ARBA00023180"/>
    </source>
</evidence>
<dbReference type="PANTHER" id="PTHR45906:SF4">
    <property type="entry name" value="ALPHA-N-ACETYL-NEURAMINYL-2,3-BETA-GALACTOSYL-1,3-N-ACETYL-GALACTOSAMINIDE ALPHA-2,6-SIALYLTRANSFERASE"/>
    <property type="match status" value="1"/>
</dbReference>
<keyword evidence="15" id="KW-0732">Signal</keyword>
<dbReference type="GeneID" id="114473443"/>
<dbReference type="InterPro" id="IPR038578">
    <property type="entry name" value="GT29-like_sf"/>
</dbReference>
<keyword evidence="4" id="KW-0808">Transferase</keyword>
<sequence>MRIRMIKWLFFFSLSLTLFWFSHVITQDSLSLAEHSRVLQNYQRIGNGSVEQRFLSLHCNQCALVSSSGQMLGAGAGEEIDQIECVIRMNNAPTKGFEKDVGSSSSVRVVAHTSVSILMKNEKDHFQDSPETTYVFWGPERNMRQDGKARVFNNIQKLANKYPHMGIYVFTSDKVKYCDGVFQKETGKDRKKSGAYLSTGFFSMILAREMCDSIIVYGMIDDGYCSRRDRSNIPYHYYEKYKLHECAMYRSHERFKRGGHRFITEKSIFARWAKQHQIVFKHPSWNL</sequence>
<accession>A0A8C5E8H5</accession>
<dbReference type="RefSeq" id="XP_028318879.1">
    <property type="nucleotide sequence ID" value="XM_028463078.1"/>
</dbReference>
<evidence type="ECO:0000256" key="12">
    <source>
        <dbReference type="ARBA" id="ARBA00023157"/>
    </source>
</evidence>
<reference evidence="16" key="2">
    <citation type="submission" date="2025-08" db="UniProtKB">
        <authorList>
            <consortium name="Ensembl"/>
        </authorList>
    </citation>
    <scope>IDENTIFICATION</scope>
</reference>
<keyword evidence="6" id="KW-0735">Signal-anchor</keyword>
<evidence type="ECO:0000256" key="6">
    <source>
        <dbReference type="ARBA" id="ARBA00022968"/>
    </source>
</evidence>
<evidence type="ECO:0000313" key="16">
    <source>
        <dbReference type="Ensembl" id="ENSGWIP00000018070.1"/>
    </source>
</evidence>
<name>A0A8C5E8H5_GOUWI</name>
<comment type="subcellular location">
    <subcellularLocation>
        <location evidence="1">Golgi apparatus membrane</location>
        <topology evidence="1">Single-pass type II membrane protein</topology>
    </subcellularLocation>
</comment>
<evidence type="ECO:0000256" key="2">
    <source>
        <dbReference type="ARBA" id="ARBA00006003"/>
    </source>
</evidence>
<dbReference type="OrthoDB" id="10264956at2759"/>
<reference evidence="16" key="3">
    <citation type="submission" date="2025-09" db="UniProtKB">
        <authorList>
            <consortium name="Ensembl"/>
        </authorList>
    </citation>
    <scope>IDENTIFICATION</scope>
</reference>
<organism evidence="16 17">
    <name type="scientific">Gouania willdenowi</name>
    <name type="common">Blunt-snouted clingfish</name>
    <name type="synonym">Lepadogaster willdenowi</name>
    <dbReference type="NCBI Taxonomy" id="441366"/>
    <lineage>
        <taxon>Eukaryota</taxon>
        <taxon>Metazoa</taxon>
        <taxon>Chordata</taxon>
        <taxon>Craniata</taxon>
        <taxon>Vertebrata</taxon>
        <taxon>Euteleostomi</taxon>
        <taxon>Actinopterygii</taxon>
        <taxon>Neopterygii</taxon>
        <taxon>Teleostei</taxon>
        <taxon>Neoteleostei</taxon>
        <taxon>Acanthomorphata</taxon>
        <taxon>Ovalentaria</taxon>
        <taxon>Blenniimorphae</taxon>
        <taxon>Blenniiformes</taxon>
        <taxon>Gobiesocoidei</taxon>
        <taxon>Gobiesocidae</taxon>
        <taxon>Gobiesocinae</taxon>
        <taxon>Gouania</taxon>
    </lineage>
</organism>
<keyword evidence="3" id="KW-0328">Glycosyltransferase</keyword>
<dbReference type="Gene3D" id="3.90.1480.20">
    <property type="entry name" value="Glycosyl transferase family 29"/>
    <property type="match status" value="1"/>
</dbReference>
<dbReference type="PANTHER" id="PTHR45906">
    <property type="entry name" value="ALPHA-N-ACETYL-NEURAMINYL-2,3-BETA-GALACTOSYL-1, 3-N-ACETYL-GALACTOSAMINIDE ALPHA-2,6-SIALYLTRANSFERASE-LIKE"/>
    <property type="match status" value="1"/>
</dbReference>
<dbReference type="AlphaFoldDB" id="A0A8C5E8H5"/>
<keyword evidence="10" id="KW-0443">Lipid metabolism</keyword>
<gene>
    <name evidence="16" type="primary">st6galnac4</name>
</gene>
<evidence type="ECO:0000256" key="14">
    <source>
        <dbReference type="ARBA" id="ARBA00043744"/>
    </source>
</evidence>
<evidence type="ECO:0000256" key="9">
    <source>
        <dbReference type="ARBA" id="ARBA00023034"/>
    </source>
</evidence>
<keyword evidence="11" id="KW-0472">Membrane</keyword>
<keyword evidence="13" id="KW-0325">Glycoprotein</keyword>
<dbReference type="CTD" id="27090"/>
<dbReference type="GO" id="GO:0001665">
    <property type="term" value="F:alpha-N-acetylgalactosaminide alpha-2,6-sialyltransferase activity"/>
    <property type="evidence" value="ECO:0007669"/>
    <property type="project" value="TreeGrafter"/>
</dbReference>
<dbReference type="GO" id="GO:0009311">
    <property type="term" value="P:oligosaccharide metabolic process"/>
    <property type="evidence" value="ECO:0007669"/>
    <property type="project" value="TreeGrafter"/>
</dbReference>
<evidence type="ECO:0000256" key="7">
    <source>
        <dbReference type="ARBA" id="ARBA00022981"/>
    </source>
</evidence>
<feature type="chain" id="PRO_5034763277" evidence="15">
    <location>
        <begin position="27"/>
        <end position="287"/>
    </location>
</feature>
<evidence type="ECO:0000256" key="10">
    <source>
        <dbReference type="ARBA" id="ARBA00023098"/>
    </source>
</evidence>
<evidence type="ECO:0000256" key="3">
    <source>
        <dbReference type="ARBA" id="ARBA00022676"/>
    </source>
</evidence>
<proteinExistence type="inferred from homology"/>
<keyword evidence="5" id="KW-0812">Transmembrane</keyword>
<protein>
    <submittedName>
        <fullName evidence="16">Alpha-N-acetylgalactosaminide alpha-2,6-sialyltransferase 3-like</fullName>
    </submittedName>
</protein>
<dbReference type="InterPro" id="IPR001675">
    <property type="entry name" value="Glyco_trans_29"/>
</dbReference>
<keyword evidence="9" id="KW-0333">Golgi apparatus</keyword>
<dbReference type="GO" id="GO:0001574">
    <property type="term" value="P:ganglioside biosynthetic process"/>
    <property type="evidence" value="ECO:0007669"/>
    <property type="project" value="TreeGrafter"/>
</dbReference>
<evidence type="ECO:0000256" key="4">
    <source>
        <dbReference type="ARBA" id="ARBA00022679"/>
    </source>
</evidence>
<dbReference type="Ensembl" id="ENSGWIT00000019937.1">
    <property type="protein sequence ID" value="ENSGWIP00000018070.1"/>
    <property type="gene ID" value="ENSGWIG00000010032.1"/>
</dbReference>
<comment type="similarity">
    <text evidence="2">Belongs to the glycosyltransferase 29 family.</text>
</comment>
<evidence type="ECO:0000256" key="15">
    <source>
        <dbReference type="SAM" id="SignalP"/>
    </source>
</evidence>
<comment type="catalytic activity">
    <reaction evidence="14">
        <text>a ganglioside GM1b (d18:1(4E)) + CMP-N-acetyl-beta-neuraminate = a ganglioside GD1alpha (d18:1(4E)) + CMP + H(+)</text>
        <dbReference type="Rhea" id="RHEA:41968"/>
        <dbReference type="ChEBI" id="CHEBI:15378"/>
        <dbReference type="ChEBI" id="CHEBI:57812"/>
        <dbReference type="ChEBI" id="CHEBI:60377"/>
        <dbReference type="ChEBI" id="CHEBI:78568"/>
        <dbReference type="ChEBI" id="CHEBI:78569"/>
    </reaction>
    <physiologicalReaction direction="left-to-right" evidence="14">
        <dbReference type="Rhea" id="RHEA:41969"/>
    </physiologicalReaction>
</comment>
<dbReference type="GO" id="GO:0000139">
    <property type="term" value="C:Golgi membrane"/>
    <property type="evidence" value="ECO:0007669"/>
    <property type="project" value="UniProtKB-SubCell"/>
</dbReference>
<evidence type="ECO:0000256" key="5">
    <source>
        <dbReference type="ARBA" id="ARBA00022692"/>
    </source>
</evidence>
<keyword evidence="7" id="KW-0730">Sialic acid</keyword>
<feature type="signal peptide" evidence="15">
    <location>
        <begin position="1"/>
        <end position="26"/>
    </location>
</feature>
<evidence type="ECO:0000256" key="8">
    <source>
        <dbReference type="ARBA" id="ARBA00022989"/>
    </source>
</evidence>
<evidence type="ECO:0000256" key="11">
    <source>
        <dbReference type="ARBA" id="ARBA00023136"/>
    </source>
</evidence>
<dbReference type="Pfam" id="PF00777">
    <property type="entry name" value="Glyco_transf_29"/>
    <property type="match status" value="1"/>
</dbReference>
<evidence type="ECO:0000313" key="17">
    <source>
        <dbReference type="Proteomes" id="UP000694680"/>
    </source>
</evidence>
<evidence type="ECO:0000256" key="1">
    <source>
        <dbReference type="ARBA" id="ARBA00004323"/>
    </source>
</evidence>
<keyword evidence="8" id="KW-1133">Transmembrane helix</keyword>
<reference evidence="16" key="1">
    <citation type="submission" date="2020-06" db="EMBL/GenBank/DDBJ databases">
        <authorList>
            <consortium name="Wellcome Sanger Institute Data Sharing"/>
        </authorList>
    </citation>
    <scope>NUCLEOTIDE SEQUENCE [LARGE SCALE GENOMIC DNA]</scope>
</reference>
<keyword evidence="12" id="KW-1015">Disulfide bond</keyword>
<keyword evidence="17" id="KW-1185">Reference proteome</keyword>